<evidence type="ECO:0000313" key="5">
    <source>
        <dbReference type="Proteomes" id="UP000018050"/>
    </source>
</evidence>
<evidence type="ECO:0000313" key="4">
    <source>
        <dbReference type="EMBL" id="CDI83349.1"/>
    </source>
</evidence>
<feature type="compositionally biased region" description="Basic and acidic residues" evidence="2">
    <location>
        <begin position="102"/>
        <end position="112"/>
    </location>
</feature>
<evidence type="ECO:0000256" key="1">
    <source>
        <dbReference type="SAM" id="Coils"/>
    </source>
</evidence>
<gene>
    <name evidence="4" type="ORF">EAH_00036250</name>
</gene>
<evidence type="ECO:0000256" key="3">
    <source>
        <dbReference type="SAM" id="SignalP"/>
    </source>
</evidence>
<proteinExistence type="predicted"/>
<feature type="region of interest" description="Disordered" evidence="2">
    <location>
        <begin position="31"/>
        <end position="82"/>
    </location>
</feature>
<sequence length="554" mass="59695">MRRIIASAIVLATAPLSKWGGVAGTLPEGWSTAGPLTSRDGPLASGMNLQAARGEPEDAFPSEEKANTSSSPDPPNNLHSVDPENSIVLQARLPSVSSTGEAQREGGQGKDGELEEAPSVVEKEEKVWRYGPKVLSVALLVVVLASFVRLLSSSLLWEEGMGESAAVPPQADESTAAPGESNVLPTDKRGPLESGAQHNVEMPKSGDGQSEEIGEVSELRRSIENLTDQFRRASLRTEAWGNRSESVLLSSRAEGGDDSTAQLAVQALVDKVSSISSALAQNVGALCTGLESLAENVRNAKTQEQAEEVASNLRKLLRALENVGNSAASEFFVVTQLTTNMTSQSKKLLELYPDILVLANNLAESLPTPYEKKHASPTPAPEPAEADPLDSLRTLLDSVSVAEALQQAKFQKVLQHPLEGPQFAYLMQLLLKSQEQEDSMHAAVKSLVHAQHSVEEGKLPVDRLNVSAATEMLMAIKEKQITLGEALKLELDLCVERALEHLEAGRVLIGRGEDGRWNRNAHPLLSLARTIRKNTAVVETKLTSWEKHVRSKYP</sequence>
<protein>
    <submittedName>
        <fullName evidence="4">Uncharacterized protein</fullName>
    </submittedName>
</protein>
<dbReference type="GeneID" id="25271695"/>
<feature type="signal peptide" evidence="3">
    <location>
        <begin position="1"/>
        <end position="24"/>
    </location>
</feature>
<feature type="region of interest" description="Disordered" evidence="2">
    <location>
        <begin position="166"/>
        <end position="215"/>
    </location>
</feature>
<feature type="coiled-coil region" evidence="1">
    <location>
        <begin position="290"/>
        <end position="323"/>
    </location>
</feature>
<keyword evidence="5" id="KW-1185">Reference proteome</keyword>
<accession>U6GXS4</accession>
<reference evidence="4" key="1">
    <citation type="submission" date="2013-10" db="EMBL/GenBank/DDBJ databases">
        <title>Genomic analysis of the causative agents of coccidiosis in chickens.</title>
        <authorList>
            <person name="Reid A.J."/>
            <person name="Blake D."/>
            <person name="Billington K."/>
            <person name="Browne H."/>
            <person name="Dunn M."/>
            <person name="Hung S."/>
            <person name="Kawahara F."/>
            <person name="Miranda-Saavedra D."/>
            <person name="Mourier T."/>
            <person name="Nagra H."/>
            <person name="Otto T.D."/>
            <person name="Rawlings N."/>
            <person name="Sanchez A."/>
            <person name="Sanders M."/>
            <person name="Subramaniam C."/>
            <person name="Tay Y."/>
            <person name="Dear P."/>
            <person name="Doerig C."/>
            <person name="Gruber A."/>
            <person name="Parkinson J."/>
            <person name="Shirley M."/>
            <person name="Wan K.L."/>
            <person name="Berriman M."/>
            <person name="Tomley F."/>
            <person name="Pain A."/>
        </authorList>
    </citation>
    <scope>NUCLEOTIDE SEQUENCE</scope>
    <source>
        <strain evidence="4">Houghton</strain>
    </source>
</reference>
<feature type="region of interest" description="Disordered" evidence="2">
    <location>
        <begin position="368"/>
        <end position="387"/>
    </location>
</feature>
<dbReference type="OrthoDB" id="347876at2759"/>
<dbReference type="Proteomes" id="UP000018050">
    <property type="component" value="Unassembled WGS sequence"/>
</dbReference>
<name>U6GXS4_EIMAC</name>
<reference evidence="4" key="2">
    <citation type="submission" date="2013-10" db="EMBL/GenBank/DDBJ databases">
        <authorList>
            <person name="Aslett M."/>
        </authorList>
    </citation>
    <scope>NUCLEOTIDE SEQUENCE</scope>
    <source>
        <strain evidence="4">Houghton</strain>
    </source>
</reference>
<keyword evidence="3" id="KW-0732">Signal</keyword>
<dbReference type="OMA" id="RTELWAN"/>
<feature type="chain" id="PRO_5004670253" evidence="3">
    <location>
        <begin position="25"/>
        <end position="554"/>
    </location>
</feature>
<keyword evidence="1" id="KW-0175">Coiled coil</keyword>
<dbReference type="EMBL" id="HG673400">
    <property type="protein sequence ID" value="CDI83349.1"/>
    <property type="molecule type" value="Genomic_DNA"/>
</dbReference>
<dbReference type="VEuPathDB" id="ToxoDB:EAH_00036250"/>
<dbReference type="RefSeq" id="XP_013247521.1">
    <property type="nucleotide sequence ID" value="XM_013392067.1"/>
</dbReference>
<organism evidence="4 5">
    <name type="scientific">Eimeria acervulina</name>
    <name type="common">Coccidian parasite</name>
    <dbReference type="NCBI Taxonomy" id="5801"/>
    <lineage>
        <taxon>Eukaryota</taxon>
        <taxon>Sar</taxon>
        <taxon>Alveolata</taxon>
        <taxon>Apicomplexa</taxon>
        <taxon>Conoidasida</taxon>
        <taxon>Coccidia</taxon>
        <taxon>Eucoccidiorida</taxon>
        <taxon>Eimeriorina</taxon>
        <taxon>Eimeriidae</taxon>
        <taxon>Eimeria</taxon>
    </lineage>
</organism>
<feature type="region of interest" description="Disordered" evidence="2">
    <location>
        <begin position="94"/>
        <end position="123"/>
    </location>
</feature>
<dbReference type="AlphaFoldDB" id="U6GXS4"/>
<evidence type="ECO:0000256" key="2">
    <source>
        <dbReference type="SAM" id="MobiDB-lite"/>
    </source>
</evidence>